<keyword evidence="9" id="KW-0812">Transmembrane</keyword>
<dbReference type="EMBL" id="WSEM01000016">
    <property type="protein sequence ID" value="MVQ36218.1"/>
    <property type="molecule type" value="Genomic_DNA"/>
</dbReference>
<feature type="domain" description="Histidine kinase" evidence="10">
    <location>
        <begin position="215"/>
        <end position="398"/>
    </location>
</feature>
<feature type="transmembrane region" description="Helical" evidence="9">
    <location>
        <begin position="98"/>
        <end position="125"/>
    </location>
</feature>
<evidence type="ECO:0000256" key="6">
    <source>
        <dbReference type="ARBA" id="ARBA00022777"/>
    </source>
</evidence>
<dbReference type="Gene3D" id="3.30.565.10">
    <property type="entry name" value="Histidine kinase-like ATPase, C-terminal domain"/>
    <property type="match status" value="1"/>
</dbReference>
<sequence>MANYSKVEKLNNPSSYLLLSILRLSFFIILSCMYLFINNNTVGWVKAFVIVSMLILFINHFLYYFASLTTQVLTLAVVDTAVTAPYGYVYLGGDYPDLLFLGLVGLFLFMYIEIRAVTIVWFIFVPLNIGIQIILEQHEFGKFQIVMYFVSGTFVVFASLVGSLIRYYQHARSQTALLNAELKKSNQQLIEYSHKAESLSVNRERIRIAREIHDTVGHKLTALLMQLQVARKLQESNSDQSKMSFLHCEELARSALQEIRLSVRDMREDENQRTIKEMLDRLAGQFAEMTDMKITVQVDQEFSVIPDALRLNLSRIVQESLTNAKKHGDATEASVTLQCSEEQIELMIKDNGTGKSEFAPEFGLLNMKERVQEHGGTLQIDSFQEKGFKIHVLIPFKRKPQ</sequence>
<keyword evidence="4" id="KW-0808">Transferase</keyword>
<evidence type="ECO:0000256" key="8">
    <source>
        <dbReference type="ARBA" id="ARBA00023012"/>
    </source>
</evidence>
<keyword evidence="5" id="KW-0547">Nucleotide-binding</keyword>
<dbReference type="SMART" id="SM00387">
    <property type="entry name" value="HATPase_c"/>
    <property type="match status" value="1"/>
</dbReference>
<dbReference type="InterPro" id="IPR011712">
    <property type="entry name" value="Sig_transdc_His_kin_sub3_dim/P"/>
</dbReference>
<dbReference type="CDD" id="cd16917">
    <property type="entry name" value="HATPase_UhpB-NarQ-NarX-like"/>
    <property type="match status" value="1"/>
</dbReference>
<keyword evidence="7" id="KW-0067">ATP-binding</keyword>
<dbReference type="Proteomes" id="UP000467637">
    <property type="component" value="Unassembled WGS sequence"/>
</dbReference>
<dbReference type="Pfam" id="PF02518">
    <property type="entry name" value="HATPase_c"/>
    <property type="match status" value="1"/>
</dbReference>
<dbReference type="InterPro" id="IPR050482">
    <property type="entry name" value="Sensor_HK_TwoCompSys"/>
</dbReference>
<evidence type="ECO:0000256" key="4">
    <source>
        <dbReference type="ARBA" id="ARBA00022679"/>
    </source>
</evidence>
<dbReference type="RefSeq" id="WP_157320106.1">
    <property type="nucleotide sequence ID" value="NZ_WSEM01000016.1"/>
</dbReference>
<evidence type="ECO:0000256" key="2">
    <source>
        <dbReference type="ARBA" id="ARBA00012438"/>
    </source>
</evidence>
<organism evidence="11 12">
    <name type="scientific">Paenibacillus anseongense</name>
    <dbReference type="NCBI Taxonomy" id="2682845"/>
    <lineage>
        <taxon>Bacteria</taxon>
        <taxon>Bacillati</taxon>
        <taxon>Bacillota</taxon>
        <taxon>Bacilli</taxon>
        <taxon>Bacillales</taxon>
        <taxon>Paenibacillaceae</taxon>
        <taxon>Paenibacillus</taxon>
    </lineage>
</organism>
<dbReference type="Gene3D" id="1.20.5.1930">
    <property type="match status" value="1"/>
</dbReference>
<keyword evidence="8" id="KW-0902">Two-component regulatory system</keyword>
<protein>
    <recommendedName>
        <fullName evidence="2">histidine kinase</fullName>
        <ecNumber evidence="2">2.7.13.3</ecNumber>
    </recommendedName>
</protein>
<comment type="caution">
    <text evidence="11">The sequence shown here is derived from an EMBL/GenBank/DDBJ whole genome shotgun (WGS) entry which is preliminary data.</text>
</comment>
<evidence type="ECO:0000256" key="9">
    <source>
        <dbReference type="SAM" id="Phobius"/>
    </source>
</evidence>
<dbReference type="InterPro" id="IPR003594">
    <property type="entry name" value="HATPase_dom"/>
</dbReference>
<evidence type="ECO:0000256" key="3">
    <source>
        <dbReference type="ARBA" id="ARBA00022553"/>
    </source>
</evidence>
<keyword evidence="9" id="KW-0472">Membrane</keyword>
<keyword evidence="9" id="KW-1133">Transmembrane helix</keyword>
<name>A0ABW9UAA7_9BACL</name>
<keyword evidence="3" id="KW-0597">Phosphoprotein</keyword>
<evidence type="ECO:0000256" key="7">
    <source>
        <dbReference type="ARBA" id="ARBA00022840"/>
    </source>
</evidence>
<dbReference type="PANTHER" id="PTHR24421:SF10">
    <property type="entry name" value="NITRATE_NITRITE SENSOR PROTEIN NARQ"/>
    <property type="match status" value="1"/>
</dbReference>
<dbReference type="PROSITE" id="PS50109">
    <property type="entry name" value="HIS_KIN"/>
    <property type="match status" value="1"/>
</dbReference>
<evidence type="ECO:0000259" key="10">
    <source>
        <dbReference type="PROSITE" id="PS50109"/>
    </source>
</evidence>
<proteinExistence type="predicted"/>
<feature type="transmembrane region" description="Helical" evidence="9">
    <location>
        <begin position="44"/>
        <end position="66"/>
    </location>
</feature>
<dbReference type="InterPro" id="IPR036890">
    <property type="entry name" value="HATPase_C_sf"/>
</dbReference>
<dbReference type="SUPFAM" id="SSF55874">
    <property type="entry name" value="ATPase domain of HSP90 chaperone/DNA topoisomerase II/histidine kinase"/>
    <property type="match status" value="1"/>
</dbReference>
<feature type="transmembrane region" description="Helical" evidence="9">
    <location>
        <begin position="145"/>
        <end position="165"/>
    </location>
</feature>
<evidence type="ECO:0000313" key="11">
    <source>
        <dbReference type="EMBL" id="MVQ36218.1"/>
    </source>
</evidence>
<feature type="transmembrane region" description="Helical" evidence="9">
    <location>
        <begin position="16"/>
        <end position="37"/>
    </location>
</feature>
<dbReference type="EC" id="2.7.13.3" evidence="2"/>
<dbReference type="PANTHER" id="PTHR24421">
    <property type="entry name" value="NITRATE/NITRITE SENSOR PROTEIN NARX-RELATED"/>
    <property type="match status" value="1"/>
</dbReference>
<dbReference type="InterPro" id="IPR005467">
    <property type="entry name" value="His_kinase_dom"/>
</dbReference>
<evidence type="ECO:0000256" key="5">
    <source>
        <dbReference type="ARBA" id="ARBA00022741"/>
    </source>
</evidence>
<evidence type="ECO:0000256" key="1">
    <source>
        <dbReference type="ARBA" id="ARBA00000085"/>
    </source>
</evidence>
<reference evidence="11 12" key="1">
    <citation type="submission" date="2019-12" db="EMBL/GenBank/DDBJ databases">
        <authorList>
            <person name="Huq M.A."/>
        </authorList>
    </citation>
    <scope>NUCLEOTIDE SEQUENCE [LARGE SCALE GENOMIC DNA]</scope>
    <source>
        <strain evidence="11 12">MAH-34</strain>
    </source>
</reference>
<dbReference type="Pfam" id="PF07730">
    <property type="entry name" value="HisKA_3"/>
    <property type="match status" value="1"/>
</dbReference>
<evidence type="ECO:0000313" key="12">
    <source>
        <dbReference type="Proteomes" id="UP000467637"/>
    </source>
</evidence>
<comment type="catalytic activity">
    <reaction evidence="1">
        <text>ATP + protein L-histidine = ADP + protein N-phospho-L-histidine.</text>
        <dbReference type="EC" id="2.7.13.3"/>
    </reaction>
</comment>
<keyword evidence="6" id="KW-0418">Kinase</keyword>
<accession>A0ABW9UAA7</accession>
<keyword evidence="12" id="KW-1185">Reference proteome</keyword>
<gene>
    <name evidence="11" type="ORF">GON05_16495</name>
</gene>